<dbReference type="EMBL" id="CP182909">
    <property type="protein sequence ID" value="XPM64568.1"/>
    <property type="molecule type" value="Genomic_DNA"/>
</dbReference>
<name>A0ACD5GUE3_9CYAN</name>
<organism evidence="1 2">
    <name type="scientific">Desertifilum tharense IPPAS B-1220</name>
    <dbReference type="NCBI Taxonomy" id="1781255"/>
    <lineage>
        <taxon>Bacteria</taxon>
        <taxon>Bacillati</taxon>
        <taxon>Cyanobacteriota</taxon>
        <taxon>Cyanophyceae</taxon>
        <taxon>Desertifilales</taxon>
        <taxon>Desertifilaceae</taxon>
        <taxon>Desertifilum</taxon>
    </lineage>
</organism>
<proteinExistence type="predicted"/>
<evidence type="ECO:0000313" key="1">
    <source>
        <dbReference type="EMBL" id="XPM64568.1"/>
    </source>
</evidence>
<keyword evidence="2" id="KW-1185">Reference proteome</keyword>
<dbReference type="Proteomes" id="UP000095472">
    <property type="component" value="Chromosome"/>
</dbReference>
<gene>
    <name evidence="1" type="ORF">BH720_000505</name>
</gene>
<accession>A0ACD5GUE3</accession>
<reference evidence="1 2" key="1">
    <citation type="journal article" date="2016" name="Genome Announc.">
        <title>Draft Genome Sequence of the Thermotolerant Cyanobacterium Desertifilum sp. IPPAS B-1220.</title>
        <authorList>
            <person name="Mironov K.S."/>
            <person name="Sinetova M.A."/>
            <person name="Bolatkhan K."/>
            <person name="Zayadan B.K."/>
            <person name="Ustinova V.V."/>
            <person name="Kupriyanova E.V."/>
            <person name="Skrypnik A.N."/>
            <person name="Gogoleva N.E."/>
            <person name="Gogolev Y.V."/>
            <person name="Los D.A."/>
        </authorList>
    </citation>
    <scope>NUCLEOTIDE SEQUENCE [LARGE SCALE GENOMIC DNA]</scope>
    <source>
        <strain evidence="1 2">IPPAS B-1220</strain>
    </source>
</reference>
<evidence type="ECO:0000313" key="2">
    <source>
        <dbReference type="Proteomes" id="UP000095472"/>
    </source>
</evidence>
<sequence>MVEQGGVDNLVEAIALVEKIGTNSYVYKKAQDEIRKIGRQMLALAEEELEQRRNSSAAINIARRIPASAKLAEEAQDLIILAEVLCGCVARQGGEFGSGDYSSAESDGEASALW</sequence>
<protein>
    <submittedName>
        <fullName evidence="1">Uncharacterized protein</fullName>
    </submittedName>
</protein>